<dbReference type="Gene3D" id="1.10.630.10">
    <property type="entry name" value="Cytochrome P450"/>
    <property type="match status" value="1"/>
</dbReference>
<evidence type="ECO:0000256" key="7">
    <source>
        <dbReference type="ARBA" id="ARBA00023033"/>
    </source>
</evidence>
<reference evidence="10" key="1">
    <citation type="submission" date="2022-11" db="EMBL/GenBank/DDBJ databases">
        <authorList>
            <person name="Petersen C."/>
        </authorList>
    </citation>
    <scope>NUCLEOTIDE SEQUENCE</scope>
    <source>
        <strain evidence="10">IBT 21917</strain>
    </source>
</reference>
<dbReference type="PROSITE" id="PS00086">
    <property type="entry name" value="CYTOCHROME_P450"/>
    <property type="match status" value="1"/>
</dbReference>
<dbReference type="AlphaFoldDB" id="A0A9W9IRE9"/>
<protein>
    <recommendedName>
        <fullName evidence="12">Cytochrome P450</fullName>
    </recommendedName>
</protein>
<dbReference type="PANTHER" id="PTHR46206:SF2">
    <property type="entry name" value="CYTOCHROME P450 MONOOXYGENASE AUSG-RELATED"/>
    <property type="match status" value="1"/>
</dbReference>
<dbReference type="GO" id="GO:0005506">
    <property type="term" value="F:iron ion binding"/>
    <property type="evidence" value="ECO:0007669"/>
    <property type="project" value="InterPro"/>
</dbReference>
<dbReference type="InterPro" id="IPR036396">
    <property type="entry name" value="Cyt_P450_sf"/>
</dbReference>
<keyword evidence="4 8" id="KW-0479">Metal-binding</keyword>
<evidence type="ECO:0008006" key="12">
    <source>
        <dbReference type="Google" id="ProtNLM"/>
    </source>
</evidence>
<keyword evidence="11" id="KW-1185">Reference proteome</keyword>
<comment type="cofactor">
    <cofactor evidence="1 8">
        <name>heme</name>
        <dbReference type="ChEBI" id="CHEBI:30413"/>
    </cofactor>
</comment>
<sequence length="453" mass="52039">MASIFSRQASPKQSNIFRVMTDNGYRTVLSPKYASEISRLPNLSFGKIMSTEFHAWLPGFDPFFQFDLSDTFQKAVRMKLTQALGRIAKPLSDEASHALKHHWTDNPEWHEFPLKPTILQIVAQLSSRVFLGEKICRDPDWLRITVDYTVESFRANEELRTWPDFLRPFVARFPASCVKVRASLRGAREIITPVLEERRRNKQSALEKGQTEPRYNDAMEWMEQTSKGRPYDHVAVQLTFSVSAIHTTSDMMTQALYDLCTRPGLVEALRKEIIEVISTDGWKKTAMYKLQLMDSFLKESQRMKPINLVSMRRIAEDNIRLSDGTQIAKGTSIMVAGEWMRDAQFYEDPETFDAYRFLKMRQIPGNQASAQFVSPSPEHLGFGFGNHACPGRFFVANEIKIAMCHILLKYDLKLAEGSVPQYRRYGFSNQADPLAQISARRRREEIALEEISG</sequence>
<keyword evidence="6 8" id="KW-0408">Iron</keyword>
<evidence type="ECO:0000256" key="8">
    <source>
        <dbReference type="PIRSR" id="PIRSR602401-1"/>
    </source>
</evidence>
<comment type="caution">
    <text evidence="10">The sequence shown here is derived from an EMBL/GenBank/DDBJ whole genome shotgun (WGS) entry which is preliminary data.</text>
</comment>
<dbReference type="OrthoDB" id="1844152at2759"/>
<feature type="binding site" description="axial binding residue" evidence="8">
    <location>
        <position position="389"/>
    </location>
    <ligand>
        <name>heme</name>
        <dbReference type="ChEBI" id="CHEBI:30413"/>
    </ligand>
    <ligandPart>
        <name>Fe</name>
        <dbReference type="ChEBI" id="CHEBI:18248"/>
    </ligandPart>
</feature>
<evidence type="ECO:0000256" key="4">
    <source>
        <dbReference type="ARBA" id="ARBA00022723"/>
    </source>
</evidence>
<dbReference type="PRINTS" id="PR00463">
    <property type="entry name" value="EP450I"/>
</dbReference>
<dbReference type="GO" id="GO:0020037">
    <property type="term" value="F:heme binding"/>
    <property type="evidence" value="ECO:0007669"/>
    <property type="project" value="InterPro"/>
</dbReference>
<comment type="similarity">
    <text evidence="2 9">Belongs to the cytochrome P450 family.</text>
</comment>
<dbReference type="SUPFAM" id="SSF48264">
    <property type="entry name" value="Cytochrome P450"/>
    <property type="match status" value="1"/>
</dbReference>
<proteinExistence type="inferred from homology"/>
<evidence type="ECO:0000313" key="10">
    <source>
        <dbReference type="EMBL" id="KAJ5182913.1"/>
    </source>
</evidence>
<accession>A0A9W9IRE9</accession>
<evidence type="ECO:0000313" key="11">
    <source>
        <dbReference type="Proteomes" id="UP001146351"/>
    </source>
</evidence>
<evidence type="ECO:0000256" key="9">
    <source>
        <dbReference type="RuleBase" id="RU000461"/>
    </source>
</evidence>
<dbReference type="CDD" id="cd11041">
    <property type="entry name" value="CYP503A1-like"/>
    <property type="match status" value="1"/>
</dbReference>
<name>A0A9W9IRE9_9EURO</name>
<evidence type="ECO:0000256" key="2">
    <source>
        <dbReference type="ARBA" id="ARBA00010617"/>
    </source>
</evidence>
<dbReference type="InterPro" id="IPR002401">
    <property type="entry name" value="Cyt_P450_E_grp-I"/>
</dbReference>
<dbReference type="PANTHER" id="PTHR46206">
    <property type="entry name" value="CYTOCHROME P450"/>
    <property type="match status" value="1"/>
</dbReference>
<dbReference type="GO" id="GO:0043386">
    <property type="term" value="P:mycotoxin biosynthetic process"/>
    <property type="evidence" value="ECO:0007669"/>
    <property type="project" value="UniProtKB-ARBA"/>
</dbReference>
<dbReference type="EMBL" id="JAPQKO010000001">
    <property type="protein sequence ID" value="KAJ5182913.1"/>
    <property type="molecule type" value="Genomic_DNA"/>
</dbReference>
<keyword evidence="3 8" id="KW-0349">Heme</keyword>
<dbReference type="InterPro" id="IPR001128">
    <property type="entry name" value="Cyt_P450"/>
</dbReference>
<dbReference type="GO" id="GO:0004497">
    <property type="term" value="F:monooxygenase activity"/>
    <property type="evidence" value="ECO:0007669"/>
    <property type="project" value="UniProtKB-KW"/>
</dbReference>
<evidence type="ECO:0000256" key="6">
    <source>
        <dbReference type="ARBA" id="ARBA00023004"/>
    </source>
</evidence>
<dbReference type="Proteomes" id="UP001146351">
    <property type="component" value="Unassembled WGS sequence"/>
</dbReference>
<keyword evidence="5 9" id="KW-0560">Oxidoreductase</keyword>
<keyword evidence="7 9" id="KW-0503">Monooxygenase</keyword>
<organism evidence="10 11">
    <name type="scientific">Penicillium capsulatum</name>
    <dbReference type="NCBI Taxonomy" id="69766"/>
    <lineage>
        <taxon>Eukaryota</taxon>
        <taxon>Fungi</taxon>
        <taxon>Dikarya</taxon>
        <taxon>Ascomycota</taxon>
        <taxon>Pezizomycotina</taxon>
        <taxon>Eurotiomycetes</taxon>
        <taxon>Eurotiomycetidae</taxon>
        <taxon>Eurotiales</taxon>
        <taxon>Aspergillaceae</taxon>
        <taxon>Penicillium</taxon>
    </lineage>
</organism>
<evidence type="ECO:0000256" key="3">
    <source>
        <dbReference type="ARBA" id="ARBA00022617"/>
    </source>
</evidence>
<evidence type="ECO:0000256" key="5">
    <source>
        <dbReference type="ARBA" id="ARBA00023002"/>
    </source>
</evidence>
<reference evidence="10" key="2">
    <citation type="journal article" date="2023" name="IMA Fungus">
        <title>Comparative genomic study of the Penicillium genus elucidates a diverse pangenome and 15 lateral gene transfer events.</title>
        <authorList>
            <person name="Petersen C."/>
            <person name="Sorensen T."/>
            <person name="Nielsen M.R."/>
            <person name="Sondergaard T.E."/>
            <person name="Sorensen J.L."/>
            <person name="Fitzpatrick D.A."/>
            <person name="Frisvad J.C."/>
            <person name="Nielsen K.L."/>
        </authorList>
    </citation>
    <scope>NUCLEOTIDE SEQUENCE</scope>
    <source>
        <strain evidence="10">IBT 21917</strain>
    </source>
</reference>
<dbReference type="Pfam" id="PF00067">
    <property type="entry name" value="p450"/>
    <property type="match status" value="1"/>
</dbReference>
<gene>
    <name evidence="10" type="ORF">N7492_000529</name>
</gene>
<evidence type="ECO:0000256" key="1">
    <source>
        <dbReference type="ARBA" id="ARBA00001971"/>
    </source>
</evidence>
<dbReference type="InterPro" id="IPR017972">
    <property type="entry name" value="Cyt_P450_CS"/>
</dbReference>
<dbReference type="GO" id="GO:0016705">
    <property type="term" value="F:oxidoreductase activity, acting on paired donors, with incorporation or reduction of molecular oxygen"/>
    <property type="evidence" value="ECO:0007669"/>
    <property type="project" value="InterPro"/>
</dbReference>